<reference evidence="2" key="2">
    <citation type="submission" date="2025-08" db="UniProtKB">
        <authorList>
            <consortium name="RefSeq"/>
        </authorList>
    </citation>
    <scope>IDENTIFICATION</scope>
    <source>
        <tissue evidence="2">Leaf</tissue>
    </source>
</reference>
<gene>
    <name evidence="2" type="primary">LOC111241707</name>
</gene>
<protein>
    <submittedName>
        <fullName evidence="2">Uncharacterized protein LOC111241707 isoform X1</fullName>
    </submittedName>
</protein>
<name>A0A3Q0EZB2_VIGRR</name>
<dbReference type="AlphaFoldDB" id="A0A3Q0EZB2"/>
<reference evidence="1" key="1">
    <citation type="journal article" date="2014" name="Nat. Commun.">
        <title>Genome sequence of mungbean and insights into evolution within Vigna species.</title>
        <authorList>
            <person name="Kang Y.J."/>
            <person name="Kim S.K."/>
            <person name="Kim M.Y."/>
            <person name="Lestari P."/>
            <person name="Kim K.H."/>
            <person name="Ha B.K."/>
            <person name="Jun T.H."/>
            <person name="Hwang W.J."/>
            <person name="Lee T."/>
            <person name="Lee J."/>
            <person name="Shim S."/>
            <person name="Yoon M.Y."/>
            <person name="Jang Y.E."/>
            <person name="Han K.S."/>
            <person name="Taeprayoon P."/>
            <person name="Yoon N."/>
            <person name="Somta P."/>
            <person name="Tanya P."/>
            <person name="Kim K.S."/>
            <person name="Gwag J.G."/>
            <person name="Moon J.K."/>
            <person name="Lee Y.H."/>
            <person name="Park B.S."/>
            <person name="Bombarely A."/>
            <person name="Doyle J.J."/>
            <person name="Jackson S.A."/>
            <person name="Schafleitner R."/>
            <person name="Srinives P."/>
            <person name="Varshney R.K."/>
            <person name="Lee S.H."/>
        </authorList>
    </citation>
    <scope>NUCLEOTIDE SEQUENCE [LARGE SCALE GENOMIC DNA]</scope>
    <source>
        <strain evidence="1">cv. VC1973A</strain>
    </source>
</reference>
<dbReference type="KEGG" id="vra:111241707"/>
<dbReference type="RefSeq" id="XP_022637125.1">
    <property type="nucleotide sequence ID" value="XM_022781404.1"/>
</dbReference>
<keyword evidence="1" id="KW-1185">Reference proteome</keyword>
<proteinExistence type="predicted"/>
<evidence type="ECO:0000313" key="1">
    <source>
        <dbReference type="Proteomes" id="UP000087766"/>
    </source>
</evidence>
<accession>A0A3Q0EZB2</accession>
<dbReference type="GeneID" id="111241707"/>
<dbReference type="Proteomes" id="UP000087766">
    <property type="component" value="Chromosome 5"/>
</dbReference>
<sequence>MRKSVHGGFGSLKKLSMGVLHGLAVNNPVLKPMGLFHGGIENCKKISEIKNRRASVRTRSKNWFDFMEAETEYSRNDLLHLNPEFQEKLEIAQLDALFFCREERMGVS</sequence>
<evidence type="ECO:0000313" key="2">
    <source>
        <dbReference type="RefSeq" id="XP_022637125.1"/>
    </source>
</evidence>
<organism evidence="1 2">
    <name type="scientific">Vigna radiata var. radiata</name>
    <name type="common">Mung bean</name>
    <name type="synonym">Phaseolus aureus</name>
    <dbReference type="NCBI Taxonomy" id="3916"/>
    <lineage>
        <taxon>Eukaryota</taxon>
        <taxon>Viridiplantae</taxon>
        <taxon>Streptophyta</taxon>
        <taxon>Embryophyta</taxon>
        <taxon>Tracheophyta</taxon>
        <taxon>Spermatophyta</taxon>
        <taxon>Magnoliopsida</taxon>
        <taxon>eudicotyledons</taxon>
        <taxon>Gunneridae</taxon>
        <taxon>Pentapetalae</taxon>
        <taxon>rosids</taxon>
        <taxon>fabids</taxon>
        <taxon>Fabales</taxon>
        <taxon>Fabaceae</taxon>
        <taxon>Papilionoideae</taxon>
        <taxon>50 kb inversion clade</taxon>
        <taxon>NPAAA clade</taxon>
        <taxon>indigoferoid/millettioid clade</taxon>
        <taxon>Phaseoleae</taxon>
        <taxon>Vigna</taxon>
    </lineage>
</organism>